<dbReference type="PANTHER" id="PTHR46180">
    <property type="entry name" value="VINCULIN"/>
    <property type="match status" value="1"/>
</dbReference>
<evidence type="ECO:0000313" key="3">
    <source>
        <dbReference type="EMBL" id="QDU29177.1"/>
    </source>
</evidence>
<feature type="transmembrane region" description="Helical" evidence="2">
    <location>
        <begin position="20"/>
        <end position="43"/>
    </location>
</feature>
<organism evidence="3 4">
    <name type="scientific">Anatilimnocola aggregata</name>
    <dbReference type="NCBI Taxonomy" id="2528021"/>
    <lineage>
        <taxon>Bacteria</taxon>
        <taxon>Pseudomonadati</taxon>
        <taxon>Planctomycetota</taxon>
        <taxon>Planctomycetia</taxon>
        <taxon>Pirellulales</taxon>
        <taxon>Pirellulaceae</taxon>
        <taxon>Anatilimnocola</taxon>
    </lineage>
</organism>
<evidence type="ECO:0000256" key="1">
    <source>
        <dbReference type="SAM" id="MobiDB-lite"/>
    </source>
</evidence>
<feature type="region of interest" description="Disordered" evidence="1">
    <location>
        <begin position="508"/>
        <end position="535"/>
    </location>
</feature>
<feature type="compositionally biased region" description="Basic and acidic residues" evidence="1">
    <location>
        <begin position="847"/>
        <end position="882"/>
    </location>
</feature>
<dbReference type="GO" id="GO:0003779">
    <property type="term" value="F:actin binding"/>
    <property type="evidence" value="ECO:0007669"/>
    <property type="project" value="InterPro"/>
</dbReference>
<dbReference type="InterPro" id="IPR017997">
    <property type="entry name" value="Vinculin"/>
</dbReference>
<feature type="compositionally biased region" description="Low complexity" evidence="1">
    <location>
        <begin position="1043"/>
        <end position="1062"/>
    </location>
</feature>
<feature type="region of interest" description="Disordered" evidence="1">
    <location>
        <begin position="938"/>
        <end position="1173"/>
    </location>
</feature>
<feature type="region of interest" description="Disordered" evidence="1">
    <location>
        <begin position="844"/>
        <end position="918"/>
    </location>
</feature>
<dbReference type="Proteomes" id="UP000315017">
    <property type="component" value="Chromosome"/>
</dbReference>
<feature type="compositionally biased region" description="Low complexity" evidence="1">
    <location>
        <begin position="692"/>
        <end position="702"/>
    </location>
</feature>
<feature type="compositionally biased region" description="Polar residues" evidence="1">
    <location>
        <begin position="938"/>
        <end position="952"/>
    </location>
</feature>
<feature type="compositionally biased region" description="Basic and acidic residues" evidence="1">
    <location>
        <begin position="964"/>
        <end position="974"/>
    </location>
</feature>
<dbReference type="KEGG" id="aagg:ETAA8_42840"/>
<dbReference type="AlphaFoldDB" id="A0A517YG16"/>
<evidence type="ECO:0000256" key="2">
    <source>
        <dbReference type="SAM" id="Phobius"/>
    </source>
</evidence>
<feature type="compositionally biased region" description="Low complexity" evidence="1">
    <location>
        <begin position="1081"/>
        <end position="1099"/>
    </location>
</feature>
<feature type="compositionally biased region" description="Basic and acidic residues" evidence="1">
    <location>
        <begin position="790"/>
        <end position="800"/>
    </location>
</feature>
<feature type="compositionally biased region" description="Basic and acidic residues" evidence="1">
    <location>
        <begin position="1063"/>
        <end position="1072"/>
    </location>
</feature>
<dbReference type="OrthoDB" id="221248at2"/>
<reference evidence="3 4" key="1">
    <citation type="submission" date="2019-02" db="EMBL/GenBank/DDBJ databases">
        <title>Deep-cultivation of Planctomycetes and their phenomic and genomic characterization uncovers novel biology.</title>
        <authorList>
            <person name="Wiegand S."/>
            <person name="Jogler M."/>
            <person name="Boedeker C."/>
            <person name="Pinto D."/>
            <person name="Vollmers J."/>
            <person name="Rivas-Marin E."/>
            <person name="Kohn T."/>
            <person name="Peeters S.H."/>
            <person name="Heuer A."/>
            <person name="Rast P."/>
            <person name="Oberbeckmann S."/>
            <person name="Bunk B."/>
            <person name="Jeske O."/>
            <person name="Meyerdierks A."/>
            <person name="Storesund J.E."/>
            <person name="Kallscheuer N."/>
            <person name="Luecker S."/>
            <person name="Lage O.M."/>
            <person name="Pohl T."/>
            <person name="Merkel B.J."/>
            <person name="Hornburger P."/>
            <person name="Mueller R.-W."/>
            <person name="Bruemmer F."/>
            <person name="Labrenz M."/>
            <person name="Spormann A.M."/>
            <person name="Op den Camp H."/>
            <person name="Overmann J."/>
            <person name="Amann R."/>
            <person name="Jetten M.S.M."/>
            <person name="Mascher T."/>
            <person name="Medema M.H."/>
            <person name="Devos D.P."/>
            <person name="Kaster A.-K."/>
            <person name="Ovreas L."/>
            <person name="Rohde M."/>
            <person name="Galperin M.Y."/>
            <person name="Jogler C."/>
        </authorList>
    </citation>
    <scope>NUCLEOTIDE SEQUENCE [LARGE SCALE GENOMIC DNA]</scope>
    <source>
        <strain evidence="3 4">ETA_A8</strain>
    </source>
</reference>
<keyword evidence="2" id="KW-0812">Transmembrane</keyword>
<feature type="transmembrane region" description="Helical" evidence="2">
    <location>
        <begin position="142"/>
        <end position="165"/>
    </location>
</feature>
<feature type="compositionally biased region" description="Basic and acidic residues" evidence="1">
    <location>
        <begin position="983"/>
        <end position="1008"/>
    </location>
</feature>
<evidence type="ECO:0000313" key="4">
    <source>
        <dbReference type="Proteomes" id="UP000315017"/>
    </source>
</evidence>
<gene>
    <name evidence="3" type="ORF">ETAA8_42840</name>
</gene>
<feature type="region of interest" description="Disordered" evidence="1">
    <location>
        <begin position="650"/>
        <end position="707"/>
    </location>
</feature>
<sequence length="1276" mass="143036">MIQQLLLAQLDRVAYRHRWLRLFQFLALVWLVAAIAGGLLLAWKLQTAGSTTIPAALLGVSVIGLVVLVTWQVIGSPRNYAWLAAKVEAAFPELRTSLLAAIQQQPDLPAGEFGYLQTSVMREALQHAYRHRWADIISQRKLLLGAFVNVLMFAVFVFTFFAMLFSAVSSVSPPSIVAPTIALPAGQEFALTIEPGNTEVERGTSLLVLARIQGRMPAEATLHYTLASGEEQTMPMPPSLADPVFGARIPVVLEPLEYFVTADQQTSPKYRVTVFEYPKLDRADAELDYPQYTGLEKKLIQDVRTLSAVEGTKLTLQFRLNKPVVTARLTNSRSDAVGEPIELTASADEPLVYEAKLTAQQSRRLKLELVDDAGRKNQKQEQFTINVLPNLPPTLKPTFPARDVEVSALEELDVRASVTDDFGLQRVGITFSIAGQPSQDIVLSEQAAAKQKHDLAHQLKLEELKAEPDQLLSYYWWAEDHDPQGNVRRTQSDMYFAEVRPFEEIFRQGEQPPGGQQQQRQQQQQQGQGQNAQDAQQLAKLQKDIINATWKIIRREITTQLTPAFADDVEQIRLSQAAAQEQAAALAERLEDEKSLAHVEAVLEHMQAATQQLQLAQEGPAREPLPVALAAEQAAYQALLKLRAREHEVTRQQQQQQQGQQSSQQSASRSQQQREQLQQLDLKEEENRYETQQAAQEQQQESAADRENRQVLNRLRELAQRQHDLNDRLKELQSALEEAETPAEKEEIRRQLQRLQDEQRQILQDTDELQSRLDQPENQERMAEQQQQLDETRDQVRRASEALQQEKVGQAAAAGTRAEQQFDELREEFRRRAANRFGEEVQQLRQSARELEQKEEQIAEQLRETTDKPPERPTLEDKETSREPLAQELADQRQRLTNLQDQMRDTIERAEATEPILSERLYETARNLRDQKIEQALQSTERSVRQGLTQDAQKQEAAASEGLKQLREGIERAAEGVLGDETEALRRAREELQQLSRELNRELEREAPKQAGNEPGSPQSQQSGQPQAGQPMGGEQPTGGQPGQQAAQTGQPQPGEGQSTKSGEGKRGEGEPKQGQGGQGQPKQGQPSQGSPKGEQPGEQGNGQQPGQGQPGQQAGQQPGQQPGQGEPGRSQQAGQQPTKRGGNQGEQLGGFSGPFESDAQEQAGPLTGDRFREWSDRLRDVEEMVGDPELRADAARIRERARAVRAESKRHSAPPNWDLVRDQLVNPLAELEQRVSEEVLKRTSKKALVPLDRDPVPPQYSEKTRKYYERLGSGK</sequence>
<keyword evidence="2" id="KW-1133">Transmembrane helix</keyword>
<dbReference type="RefSeq" id="WP_145092622.1">
    <property type="nucleotide sequence ID" value="NZ_CP036274.1"/>
</dbReference>
<keyword evidence="2" id="KW-0472">Membrane</keyword>
<dbReference type="EMBL" id="CP036274">
    <property type="protein sequence ID" value="QDU29177.1"/>
    <property type="molecule type" value="Genomic_DNA"/>
</dbReference>
<feature type="region of interest" description="Disordered" evidence="1">
    <location>
        <begin position="1251"/>
        <end position="1276"/>
    </location>
</feature>
<feature type="compositionally biased region" description="Basic and acidic residues" evidence="1">
    <location>
        <begin position="902"/>
        <end position="912"/>
    </location>
</feature>
<feature type="transmembrane region" description="Helical" evidence="2">
    <location>
        <begin position="55"/>
        <end position="74"/>
    </location>
</feature>
<feature type="region of interest" description="Disordered" evidence="1">
    <location>
        <begin position="771"/>
        <end position="820"/>
    </location>
</feature>
<feature type="compositionally biased region" description="Low complexity" evidence="1">
    <location>
        <begin position="651"/>
        <end position="679"/>
    </location>
</feature>
<feature type="compositionally biased region" description="Gly residues" evidence="1">
    <location>
        <begin position="1100"/>
        <end position="1110"/>
    </location>
</feature>
<accession>A0A517YG16</accession>
<feature type="compositionally biased region" description="Low complexity" evidence="1">
    <location>
        <begin position="1015"/>
        <end position="1035"/>
    </location>
</feature>
<proteinExistence type="predicted"/>
<name>A0A517YG16_9BACT</name>
<feature type="compositionally biased region" description="Low complexity" evidence="1">
    <location>
        <begin position="1111"/>
        <end position="1133"/>
    </location>
</feature>
<feature type="compositionally biased region" description="Gly residues" evidence="1">
    <location>
        <begin position="1143"/>
        <end position="1153"/>
    </location>
</feature>
<keyword evidence="4" id="KW-1185">Reference proteome</keyword>
<protein>
    <submittedName>
        <fullName evidence="3">Uncharacterized protein</fullName>
    </submittedName>
</protein>
<feature type="compositionally biased region" description="Basic and acidic residues" evidence="1">
    <location>
        <begin position="771"/>
        <end position="783"/>
    </location>
</feature>